<protein>
    <submittedName>
        <fullName evidence="2">Uncharacterized protein</fullName>
    </submittedName>
</protein>
<feature type="region of interest" description="Disordered" evidence="1">
    <location>
        <begin position="86"/>
        <end position="106"/>
    </location>
</feature>
<evidence type="ECO:0000313" key="2">
    <source>
        <dbReference type="EMBL" id="TRU73064.1"/>
    </source>
</evidence>
<dbReference type="PANTHER" id="PTHR33352">
    <property type="entry name" value="SLR1095 PROTEIN"/>
    <property type="match status" value="1"/>
</dbReference>
<sequence>MYQNTFRTPDYFWFDPYSLEFEGYTLIRGKYQPIEPNQQGWLWSEELGLYLGTYADKLRYFSPSGQLIPTPEEAALLEKQAKESERQQKELALQQQEYERQQKESERQQKELALQKIEQLTARLRELGINPDETL</sequence>
<evidence type="ECO:0000256" key="1">
    <source>
        <dbReference type="SAM" id="MobiDB-lite"/>
    </source>
</evidence>
<dbReference type="AlphaFoldDB" id="A0A552HPC3"/>
<dbReference type="PANTHER" id="PTHR33352:SF3">
    <property type="entry name" value="SLR1612 PROTEIN"/>
    <property type="match status" value="1"/>
</dbReference>
<gene>
    <name evidence="2" type="ORF">EWV77_12625</name>
</gene>
<proteinExistence type="predicted"/>
<organism evidence="2 3">
    <name type="scientific">Microcystis viridis Mv_BB_P_19951000_S68D</name>
    <dbReference type="NCBI Taxonomy" id="2486270"/>
    <lineage>
        <taxon>Bacteria</taxon>
        <taxon>Bacillati</taxon>
        <taxon>Cyanobacteriota</taxon>
        <taxon>Cyanophyceae</taxon>
        <taxon>Oscillatoriophycideae</taxon>
        <taxon>Chroococcales</taxon>
        <taxon>Microcystaceae</taxon>
        <taxon>Microcystis</taxon>
    </lineage>
</organism>
<accession>A0A552HPC3</accession>
<dbReference type="EMBL" id="SFAZ01000182">
    <property type="protein sequence ID" value="TRU73064.1"/>
    <property type="molecule type" value="Genomic_DNA"/>
</dbReference>
<dbReference type="Proteomes" id="UP000320674">
    <property type="component" value="Unassembled WGS sequence"/>
</dbReference>
<reference evidence="2 3" key="1">
    <citation type="submission" date="2019-01" db="EMBL/GenBank/DDBJ databases">
        <title>Coherence of Microcystis species and biogeography revealed through population genomics.</title>
        <authorList>
            <person name="Perez-Carrascal O.M."/>
            <person name="Terrat Y."/>
            <person name="Giani A."/>
            <person name="Fortin N."/>
            <person name="Tromas N."/>
            <person name="Shapiro B.J."/>
        </authorList>
    </citation>
    <scope>NUCLEOTIDE SEQUENCE [LARGE SCALE GENOMIC DNA]</scope>
    <source>
        <strain evidence="2">Mv_BB_P_19951000_S68D</strain>
    </source>
</reference>
<evidence type="ECO:0000313" key="3">
    <source>
        <dbReference type="Proteomes" id="UP000320674"/>
    </source>
</evidence>
<comment type="caution">
    <text evidence="2">The sequence shown here is derived from an EMBL/GenBank/DDBJ whole genome shotgun (WGS) entry which is preliminary data.</text>
</comment>
<name>A0A552HPC3_MICVR</name>
<feature type="compositionally biased region" description="Basic and acidic residues" evidence="1">
    <location>
        <begin position="97"/>
        <end position="106"/>
    </location>
</feature>